<keyword evidence="7 8" id="KW-0807">Transducer</keyword>
<dbReference type="Pfam" id="PF00001">
    <property type="entry name" value="7tm_1"/>
    <property type="match status" value="1"/>
</dbReference>
<dbReference type="SUPFAM" id="SSF81321">
    <property type="entry name" value="Family A G protein-coupled receptor-like"/>
    <property type="match status" value="1"/>
</dbReference>
<dbReference type="PROSITE" id="PS00237">
    <property type="entry name" value="G_PROTEIN_RECEP_F1_1"/>
    <property type="match status" value="1"/>
</dbReference>
<feature type="transmembrane region" description="Helical" evidence="9">
    <location>
        <begin position="37"/>
        <end position="64"/>
    </location>
</feature>
<evidence type="ECO:0000313" key="12">
    <source>
        <dbReference type="EMBL" id="CAF3674100.1"/>
    </source>
</evidence>
<keyword evidence="3 9" id="KW-1133">Transmembrane helix</keyword>
<evidence type="ECO:0000256" key="4">
    <source>
        <dbReference type="ARBA" id="ARBA00023040"/>
    </source>
</evidence>
<keyword evidence="2 8" id="KW-0812">Transmembrane</keyword>
<dbReference type="PANTHER" id="PTHR24243">
    <property type="entry name" value="G-PROTEIN COUPLED RECEPTOR"/>
    <property type="match status" value="1"/>
</dbReference>
<feature type="transmembrane region" description="Helical" evidence="9">
    <location>
        <begin position="76"/>
        <end position="98"/>
    </location>
</feature>
<evidence type="ECO:0000313" key="11">
    <source>
        <dbReference type="EMBL" id="CAF0889517.1"/>
    </source>
</evidence>
<evidence type="ECO:0000256" key="6">
    <source>
        <dbReference type="ARBA" id="ARBA00023170"/>
    </source>
</evidence>
<dbReference type="Proteomes" id="UP000681722">
    <property type="component" value="Unassembled WGS sequence"/>
</dbReference>
<dbReference type="PRINTS" id="PR00237">
    <property type="entry name" value="GPCRRHODOPSN"/>
</dbReference>
<keyword evidence="6 8" id="KW-0675">Receptor</keyword>
<gene>
    <name evidence="11" type="ORF">GPM918_LOCUS8045</name>
    <name evidence="12" type="ORF">SRO942_LOCUS8045</name>
</gene>
<comment type="caution">
    <text evidence="11">The sequence shown here is derived from an EMBL/GenBank/DDBJ whole genome shotgun (WGS) entry which is preliminary data.</text>
</comment>
<dbReference type="Proteomes" id="UP000663829">
    <property type="component" value="Unassembled WGS sequence"/>
</dbReference>
<dbReference type="InterPro" id="IPR017452">
    <property type="entry name" value="GPCR_Rhodpsn_7TM"/>
</dbReference>
<accession>A0A813YUY8</accession>
<dbReference type="GO" id="GO:0005886">
    <property type="term" value="C:plasma membrane"/>
    <property type="evidence" value="ECO:0007669"/>
    <property type="project" value="TreeGrafter"/>
</dbReference>
<dbReference type="PANTHER" id="PTHR24243:SF208">
    <property type="entry name" value="PYROKININ-1 RECEPTOR"/>
    <property type="match status" value="1"/>
</dbReference>
<sequence length="590" mass="67806">MSGLQVLPSSLNLTRDEQDELLRSVVNFLGHQRRDKFAFPLLVTLYSFIFATGLTGNFCTCFIIWKNTDMHTPTNFYLFSLAVSDLLLISLGLSVEMYNIYESWPWIFGEAFCVFRTVVLEIVTSASILTVLCFTVERYLAICFPMISQKVLGGLRRALKMILIVWFLSFLLAVPYTFTAGVFVSVPAEIRNQTVQILDSRICAIRPEYWEPMLYYMAVTTFLVFVIPIFVITVLYILMGITLYKASRRPSHKQNQITGENWRDKNISMLKSRPRNSRRAVLKMLGILYYLSATVNPVLYNIMSKRYRNGFKRTLCRWPIATQSTSYRHVRANTLHNKSYDHHNGTGKHNNNYRTFHQMKLLQQPHHNRLSRQTSNSLLKQHSPPIFYSSSQTNKTALITQQNMQNGTMSTTPASPPIYHHPYPETNNQSVQQRTSLRDTLFTFSMSKYKFVIGARTLKSHDFSPTYILPPKKAQKTRRPMSLKNRRCKSEKFRSYHYRFSIEPHQISHLRKFSMNAAAAAAADRSNPLSSSINRYPKQIPQILLTTTPTTPLNSLASHNGSIPLDNLAKIPTITPHFGIPKQCDGEHLS</sequence>
<keyword evidence="5 9" id="KW-0472">Membrane</keyword>
<feature type="transmembrane region" description="Helical" evidence="9">
    <location>
        <begin position="161"/>
        <end position="184"/>
    </location>
</feature>
<feature type="domain" description="G-protein coupled receptors family 1 profile" evidence="10">
    <location>
        <begin position="56"/>
        <end position="297"/>
    </location>
</feature>
<keyword evidence="4 8" id="KW-0297">G-protein coupled receptor</keyword>
<dbReference type="OrthoDB" id="5962705at2759"/>
<evidence type="ECO:0000256" key="7">
    <source>
        <dbReference type="ARBA" id="ARBA00023224"/>
    </source>
</evidence>
<feature type="transmembrane region" description="Helical" evidence="9">
    <location>
        <begin position="118"/>
        <end position="140"/>
    </location>
</feature>
<proteinExistence type="inferred from homology"/>
<evidence type="ECO:0000259" key="10">
    <source>
        <dbReference type="PROSITE" id="PS50262"/>
    </source>
</evidence>
<comment type="subcellular location">
    <subcellularLocation>
        <location evidence="1">Membrane</location>
        <topology evidence="1">Multi-pass membrane protein</topology>
    </subcellularLocation>
</comment>
<comment type="similarity">
    <text evidence="8">Belongs to the G-protein coupled receptor 1 family.</text>
</comment>
<evidence type="ECO:0000256" key="2">
    <source>
        <dbReference type="ARBA" id="ARBA00022692"/>
    </source>
</evidence>
<evidence type="ECO:0000256" key="9">
    <source>
        <dbReference type="SAM" id="Phobius"/>
    </source>
</evidence>
<dbReference type="EMBL" id="CAJOBC010001363">
    <property type="protein sequence ID" value="CAF3674100.1"/>
    <property type="molecule type" value="Genomic_DNA"/>
</dbReference>
<organism evidence="11 13">
    <name type="scientific">Didymodactylos carnosus</name>
    <dbReference type="NCBI Taxonomy" id="1234261"/>
    <lineage>
        <taxon>Eukaryota</taxon>
        <taxon>Metazoa</taxon>
        <taxon>Spiralia</taxon>
        <taxon>Gnathifera</taxon>
        <taxon>Rotifera</taxon>
        <taxon>Eurotatoria</taxon>
        <taxon>Bdelloidea</taxon>
        <taxon>Philodinida</taxon>
        <taxon>Philodinidae</taxon>
        <taxon>Didymodactylos</taxon>
    </lineage>
</organism>
<keyword evidence="13" id="KW-1185">Reference proteome</keyword>
<dbReference type="EMBL" id="CAJNOQ010001363">
    <property type="protein sequence ID" value="CAF0889517.1"/>
    <property type="molecule type" value="Genomic_DNA"/>
</dbReference>
<dbReference type="PROSITE" id="PS50262">
    <property type="entry name" value="G_PROTEIN_RECEP_F1_2"/>
    <property type="match status" value="1"/>
</dbReference>
<dbReference type="GO" id="GO:0008188">
    <property type="term" value="F:neuropeptide receptor activity"/>
    <property type="evidence" value="ECO:0007669"/>
    <property type="project" value="TreeGrafter"/>
</dbReference>
<name>A0A813YUY8_9BILA</name>
<reference evidence="11" key="1">
    <citation type="submission" date="2021-02" db="EMBL/GenBank/DDBJ databases">
        <authorList>
            <person name="Nowell W R."/>
        </authorList>
    </citation>
    <scope>NUCLEOTIDE SEQUENCE</scope>
</reference>
<dbReference type="Gene3D" id="1.20.1070.10">
    <property type="entry name" value="Rhodopsin 7-helix transmembrane proteins"/>
    <property type="match status" value="1"/>
</dbReference>
<protein>
    <recommendedName>
        <fullName evidence="10">G-protein coupled receptors family 1 profile domain-containing protein</fullName>
    </recommendedName>
</protein>
<evidence type="ECO:0000313" key="13">
    <source>
        <dbReference type="Proteomes" id="UP000663829"/>
    </source>
</evidence>
<dbReference type="AlphaFoldDB" id="A0A813YUY8"/>
<evidence type="ECO:0000256" key="1">
    <source>
        <dbReference type="ARBA" id="ARBA00004141"/>
    </source>
</evidence>
<feature type="transmembrane region" description="Helical" evidence="9">
    <location>
        <begin position="214"/>
        <end position="244"/>
    </location>
</feature>
<dbReference type="InterPro" id="IPR000276">
    <property type="entry name" value="GPCR_Rhodpsn"/>
</dbReference>
<evidence type="ECO:0000256" key="5">
    <source>
        <dbReference type="ARBA" id="ARBA00023136"/>
    </source>
</evidence>
<evidence type="ECO:0000256" key="3">
    <source>
        <dbReference type="ARBA" id="ARBA00022989"/>
    </source>
</evidence>
<evidence type="ECO:0000256" key="8">
    <source>
        <dbReference type="RuleBase" id="RU000688"/>
    </source>
</evidence>
<feature type="transmembrane region" description="Helical" evidence="9">
    <location>
        <begin position="280"/>
        <end position="303"/>
    </location>
</feature>